<reference evidence="2" key="2">
    <citation type="submission" date="2014-05" db="EMBL/GenBank/DDBJ databases">
        <title>The genome sequences of chimpanzee malaria parasites reveal the path to human adaptation.</title>
        <authorList>
            <person name="Otto T.D."/>
            <person name="Rayner J.C."/>
            <person name="Boehme U."/>
            <person name="Pain A."/>
            <person name="Spottiswoode N."/>
            <person name="Sanders M."/>
            <person name="Quail M."/>
            <person name="Ollomo B."/>
            <person name="Renaud F."/>
            <person name="Thomas A.W."/>
            <person name="Prugnolle F."/>
            <person name="Conway D.J."/>
            <person name="Newbold C."/>
            <person name="Berriman M."/>
        </authorList>
    </citation>
    <scope>NUCLEOTIDE SEQUENCE [LARGE SCALE GENOMIC DNA]</scope>
    <source>
        <strain evidence="2">CDC</strain>
    </source>
</reference>
<organism evidence="2 3">
    <name type="scientific">Plasmodium reichenowi</name>
    <dbReference type="NCBI Taxonomy" id="5854"/>
    <lineage>
        <taxon>Eukaryota</taxon>
        <taxon>Sar</taxon>
        <taxon>Alveolata</taxon>
        <taxon>Apicomplexa</taxon>
        <taxon>Aconoidasida</taxon>
        <taxon>Haemosporida</taxon>
        <taxon>Plasmodiidae</taxon>
        <taxon>Plasmodium</taxon>
        <taxon>Plasmodium (Laverania)</taxon>
    </lineage>
</organism>
<dbReference type="EMBL" id="HG810766">
    <property type="protein sequence ID" value="CDO63194.1"/>
    <property type="molecule type" value="Genomic_DNA"/>
</dbReference>
<dbReference type="Proteomes" id="UP000027581">
    <property type="component" value="Unassembled WGS sequence"/>
</dbReference>
<evidence type="ECO:0000256" key="1">
    <source>
        <dbReference type="SAM" id="Phobius"/>
    </source>
</evidence>
<dbReference type="VEuPathDB" id="PlasmoDB:PRG01_0035900"/>
<evidence type="ECO:0000313" key="2">
    <source>
        <dbReference type="EMBL" id="CDO63194.1"/>
    </source>
</evidence>
<gene>
    <name evidence="2" type="ORF">PRCDC_0531500</name>
</gene>
<keyword evidence="1" id="KW-0812">Transmembrane</keyword>
<proteinExistence type="predicted"/>
<keyword evidence="3" id="KW-1185">Reference proteome</keyword>
<keyword evidence="1" id="KW-1133">Transmembrane helix</keyword>
<name>A0A060RPR1_PLARE</name>
<protein>
    <submittedName>
        <fullName evidence="2">Uncharacterized protein</fullName>
    </submittedName>
</protein>
<reference evidence="2" key="1">
    <citation type="submission" date="2014-01" db="EMBL/GenBank/DDBJ databases">
        <authorList>
            <person name="Aslett M."/>
        </authorList>
    </citation>
    <scope>NUCLEOTIDE SEQUENCE</scope>
    <source>
        <strain evidence="2">CDC</strain>
    </source>
</reference>
<dbReference type="VEuPathDB" id="PlasmoDB:PRCDC_0531500"/>
<keyword evidence="1" id="KW-0472">Membrane</keyword>
<sequence length="122" mass="14689">MNINISFINIFNFLIFIIYLHHYNKISSKIFCNDVKYLNQIKISNGSYRSLSDMYGMAYERRVLLKPNSYPYDDEKLSNDENVIHKIFVYTSEKLKELYQNENEINKMNSSNIDKKKKRNLR</sequence>
<evidence type="ECO:0000313" key="3">
    <source>
        <dbReference type="Proteomes" id="UP000027581"/>
    </source>
</evidence>
<accession>A0A060RPR1</accession>
<dbReference type="AlphaFoldDB" id="A0A060RPR1"/>
<feature type="transmembrane region" description="Helical" evidence="1">
    <location>
        <begin position="6"/>
        <end position="23"/>
    </location>
</feature>